<protein>
    <submittedName>
        <fullName evidence="2">BFD-like [2Fe-2S] binding domain</fullName>
    </submittedName>
</protein>
<dbReference type="EMBL" id="CYZR01000004">
    <property type="protein sequence ID" value="CUN87166.1"/>
    <property type="molecule type" value="Genomic_DNA"/>
</dbReference>
<evidence type="ECO:0000259" key="1">
    <source>
        <dbReference type="Pfam" id="PF04324"/>
    </source>
</evidence>
<accession>A0ABM9UR49</accession>
<organism evidence="2 3">
    <name type="scientific">Sarcina ventriculi</name>
    <name type="common">Clostridium ventriculi</name>
    <dbReference type="NCBI Taxonomy" id="1267"/>
    <lineage>
        <taxon>Bacteria</taxon>
        <taxon>Bacillati</taxon>
        <taxon>Bacillota</taxon>
        <taxon>Clostridia</taxon>
        <taxon>Eubacteriales</taxon>
        <taxon>Clostridiaceae</taxon>
        <taxon>Sarcina</taxon>
    </lineage>
</organism>
<dbReference type="Pfam" id="PF04324">
    <property type="entry name" value="Fer2_BFD"/>
    <property type="match status" value="1"/>
</dbReference>
<dbReference type="InterPro" id="IPR041854">
    <property type="entry name" value="BFD-like_2Fe2S-bd_dom_sf"/>
</dbReference>
<name>A0ABM9UR49_SARVE</name>
<dbReference type="Gene3D" id="1.10.10.1100">
    <property type="entry name" value="BFD-like [2Fe-2S]-binding domain"/>
    <property type="match status" value="1"/>
</dbReference>
<feature type="domain" description="BFD-like [2Fe-2S]-binding" evidence="1">
    <location>
        <begin position="17"/>
        <end position="68"/>
    </location>
</feature>
<proteinExistence type="predicted"/>
<sequence length="71" mass="7775">MDNKDLQEIVLDKMTKVCVCKAISKAKIKESIKLGADTLDKVIKDTGACTGSCKGSRCKLKIENLITEMNN</sequence>
<comment type="caution">
    <text evidence="2">The sequence shown here is derived from an EMBL/GenBank/DDBJ whole genome shotgun (WGS) entry which is preliminary data.</text>
</comment>
<keyword evidence="3" id="KW-1185">Reference proteome</keyword>
<evidence type="ECO:0000313" key="2">
    <source>
        <dbReference type="EMBL" id="CUN87166.1"/>
    </source>
</evidence>
<evidence type="ECO:0000313" key="3">
    <source>
        <dbReference type="Proteomes" id="UP000095488"/>
    </source>
</evidence>
<gene>
    <name evidence="2" type="ORF">ERS852473_01292</name>
</gene>
<dbReference type="RefSeq" id="WP_055258774.1">
    <property type="nucleotide sequence ID" value="NZ_BCMV01000019.1"/>
</dbReference>
<reference evidence="2 3" key="1">
    <citation type="submission" date="2015-09" db="EMBL/GenBank/DDBJ databases">
        <authorList>
            <consortium name="Pathogen Informatics"/>
        </authorList>
    </citation>
    <scope>NUCLEOTIDE SEQUENCE [LARGE SCALE GENOMIC DNA]</scope>
    <source>
        <strain evidence="2 3">2789STDY5834858</strain>
    </source>
</reference>
<dbReference type="InterPro" id="IPR007419">
    <property type="entry name" value="BFD-like_2Fe2S-bd_dom"/>
</dbReference>
<dbReference type="Proteomes" id="UP000095488">
    <property type="component" value="Unassembled WGS sequence"/>
</dbReference>